<protein>
    <submittedName>
        <fullName evidence="1">Uncharacterized protein</fullName>
    </submittedName>
</protein>
<proteinExistence type="predicted"/>
<sequence>MDGVAPQQLDAAKDAESFDLSTMMDPWSTSLPLPQMLAILIQPPELTRQKIELFPPIVVRLLQPGDMPNVWAIATLLSNGVDVTDQLRGEPIRQGVYYIRMCLYRMDYDSCPNGVIQVGLVDSNAIIIGPRLDGIAIHRSIGDLTAAHDTLEIKQPLLYQTVDANACIDDHTGYFPNLTIHASSSVITMEQMGQIEYSKYMVFKPVSDSYWRLQIWNMDSTTSDMGCF</sequence>
<dbReference type="Proteomes" id="UP000242791">
    <property type="component" value="Unassembled WGS sequence"/>
</dbReference>
<dbReference type="EMBL" id="LGTZ01001839">
    <property type="protein sequence ID" value="OJD20506.1"/>
    <property type="molecule type" value="Genomic_DNA"/>
</dbReference>
<comment type="caution">
    <text evidence="1">The sequence shown here is derived from an EMBL/GenBank/DDBJ whole genome shotgun (WGS) entry which is preliminary data.</text>
</comment>
<accession>A0A1J9PX71</accession>
<name>A0A1J9PX71_9EURO</name>
<organism evidence="1 2">
    <name type="scientific">Blastomyces percursus</name>
    <dbReference type="NCBI Taxonomy" id="1658174"/>
    <lineage>
        <taxon>Eukaryota</taxon>
        <taxon>Fungi</taxon>
        <taxon>Dikarya</taxon>
        <taxon>Ascomycota</taxon>
        <taxon>Pezizomycotina</taxon>
        <taxon>Eurotiomycetes</taxon>
        <taxon>Eurotiomycetidae</taxon>
        <taxon>Onygenales</taxon>
        <taxon>Ajellomycetaceae</taxon>
        <taxon>Blastomyces</taxon>
    </lineage>
</organism>
<evidence type="ECO:0000313" key="1">
    <source>
        <dbReference type="EMBL" id="OJD20506.1"/>
    </source>
</evidence>
<dbReference type="OrthoDB" id="3436948at2759"/>
<keyword evidence="2" id="KW-1185">Reference proteome</keyword>
<dbReference type="AlphaFoldDB" id="A0A1J9PX71"/>
<gene>
    <name evidence="1" type="ORF">ACJ73_08159</name>
</gene>
<reference evidence="1 2" key="1">
    <citation type="submission" date="2015-08" db="EMBL/GenBank/DDBJ databases">
        <title>Emmonsia species relationships and genome sequence.</title>
        <authorList>
            <person name="Cuomo C.A."/>
            <person name="Schwartz I.S."/>
            <person name="Kenyon C."/>
            <person name="De Hoog G.S."/>
            <person name="Govender N.P."/>
            <person name="Botha A."/>
            <person name="Moreno L."/>
            <person name="De Vries M."/>
            <person name="Munoz J.F."/>
            <person name="Stielow J.B."/>
        </authorList>
    </citation>
    <scope>NUCLEOTIDE SEQUENCE [LARGE SCALE GENOMIC DNA]</scope>
    <source>
        <strain evidence="1 2">EI222</strain>
    </source>
</reference>
<evidence type="ECO:0000313" key="2">
    <source>
        <dbReference type="Proteomes" id="UP000242791"/>
    </source>
</evidence>
<dbReference type="VEuPathDB" id="FungiDB:ACJ73_08159"/>